<comment type="caution">
    <text evidence="1">The sequence shown here is derived from an EMBL/GenBank/DDBJ whole genome shotgun (WGS) entry which is preliminary data.</text>
</comment>
<organism evidence="1 2">
    <name type="scientific">Lasiodiplodia mahajangana</name>
    <dbReference type="NCBI Taxonomy" id="1108764"/>
    <lineage>
        <taxon>Eukaryota</taxon>
        <taxon>Fungi</taxon>
        <taxon>Dikarya</taxon>
        <taxon>Ascomycota</taxon>
        <taxon>Pezizomycotina</taxon>
        <taxon>Dothideomycetes</taxon>
        <taxon>Dothideomycetes incertae sedis</taxon>
        <taxon>Botryosphaeriales</taxon>
        <taxon>Botryosphaeriaceae</taxon>
        <taxon>Lasiodiplodia</taxon>
    </lineage>
</organism>
<name>A0ACC2JUI6_9PEZI</name>
<reference evidence="1" key="1">
    <citation type="submission" date="2022-12" db="EMBL/GenBank/DDBJ databases">
        <title>Genome Sequence of Lasiodiplodia mahajangana.</title>
        <authorList>
            <person name="Buettner E."/>
        </authorList>
    </citation>
    <scope>NUCLEOTIDE SEQUENCE</scope>
    <source>
        <strain evidence="1">VT137</strain>
    </source>
</reference>
<evidence type="ECO:0000313" key="1">
    <source>
        <dbReference type="EMBL" id="KAJ8131071.1"/>
    </source>
</evidence>
<dbReference type="EMBL" id="JAPUUL010000364">
    <property type="protein sequence ID" value="KAJ8131071.1"/>
    <property type="molecule type" value="Genomic_DNA"/>
</dbReference>
<evidence type="ECO:0000313" key="2">
    <source>
        <dbReference type="Proteomes" id="UP001153332"/>
    </source>
</evidence>
<protein>
    <submittedName>
        <fullName evidence="1">Uncharacterized protein</fullName>
    </submittedName>
</protein>
<keyword evidence="2" id="KW-1185">Reference proteome</keyword>
<sequence length="262" mass="29266">MPHSPVDKRSGSIRGSRAVTPSTTSGVQARRTSPRSQYHQEPASSQPQPRRGSLRIKIRQGPDDGDKEKPKAPQVQVQQNQNQESPPSLESQPRDCSPDIPDPKSSKYAEAVWVIYMGGELYSIYDRKTRRYIYHARRHAKRGYTVTYSDGKCTAIRNKAGTLLPVLSHSDYDDVDHCTIDADDGDEFTTWSEENYHYENASTKHDCEPWESDCPPMTSPLSNLLETVEISTPGNSPSVSEAHSLCTQSSPFTTKTTPEPKV</sequence>
<dbReference type="Proteomes" id="UP001153332">
    <property type="component" value="Unassembled WGS sequence"/>
</dbReference>
<accession>A0ACC2JUI6</accession>
<gene>
    <name evidence="1" type="ORF">O1611_g2553</name>
</gene>
<proteinExistence type="predicted"/>